<dbReference type="Proteomes" id="UP001497453">
    <property type="component" value="Chromosome 7"/>
</dbReference>
<keyword evidence="4" id="KW-0509">mRNA transport</keyword>
<accession>A0ABP1E135</accession>
<protein>
    <recommendedName>
        <fullName evidence="9">mRNA export factor GLE1</fullName>
    </recommendedName>
    <alternativeName>
        <fullName evidence="10">Nucleoporin GLE1</fullName>
    </alternativeName>
</protein>
<evidence type="ECO:0000256" key="7">
    <source>
        <dbReference type="ARBA" id="ARBA00023132"/>
    </source>
</evidence>
<dbReference type="Pfam" id="PF07817">
    <property type="entry name" value="GLE1"/>
    <property type="match status" value="1"/>
</dbReference>
<proteinExistence type="inferred from homology"/>
<evidence type="ECO:0000256" key="2">
    <source>
        <dbReference type="ARBA" id="ARBA00011056"/>
    </source>
</evidence>
<gene>
    <name evidence="12" type="ORF">GFSPODELE1_LOCUS8881</name>
</gene>
<feature type="compositionally biased region" description="Acidic residues" evidence="11">
    <location>
        <begin position="61"/>
        <end position="75"/>
    </location>
</feature>
<keyword evidence="6" id="KW-0811">Translocation</keyword>
<dbReference type="PANTHER" id="PTHR12960:SF0">
    <property type="entry name" value="MRNA EXPORT FACTOR GLE1"/>
    <property type="match status" value="1"/>
</dbReference>
<dbReference type="Gene3D" id="1.25.40.510">
    <property type="entry name" value="GLE1-like"/>
    <property type="match status" value="1"/>
</dbReference>
<keyword evidence="5" id="KW-0653">Protein transport</keyword>
<feature type="region of interest" description="Disordered" evidence="11">
    <location>
        <begin position="32"/>
        <end position="115"/>
    </location>
</feature>
<dbReference type="EMBL" id="OZ037950">
    <property type="protein sequence ID" value="CAL1712569.1"/>
    <property type="molecule type" value="Genomic_DNA"/>
</dbReference>
<evidence type="ECO:0000256" key="11">
    <source>
        <dbReference type="SAM" id="MobiDB-lite"/>
    </source>
</evidence>
<sequence length="610" mass="70214">MNFVLNLARYCTFHFVERLTRLSSLRDTMKFSAPRSISPSPVRREPRPTRRRSTFGLPPDSSDEEYGLAESDEESVSTLSSSASSDSFCYASESEVPPPQPKPRTAGRSLEDQYHKEDTIASIRLRVRHKDPYEEWEHQTRRDAFLSARNQQTRISSQLRRDKKQLHSKDANRLAALHTKQMQEVEAALASFKLQQQTEEQKLREQWRERDRQLWQRIENVIQFEENKVKAKLEAERKKREEEERKRKEAELQKRLAEEKKKEEEERKRREEEEKQKELQRQEEEKRKQAELDKQRAEHLKAEEEERKKLGLTTAEDDWRRARSALKALKAGPMKTVKSNKELKSLWSAARRQITPKVGQLTDDPQTVSRVSQQIVEIMRPSQPYPPEVYLALLSSLSKTILMQAETEVTAEKHSALPIAQVTVNLLWTLEGFSEIFFAKLCQRVGGWPIPFSIPATDVDGKTFSNEERTKAMGIMTVDGQDEGLSEHTARVAGIMRVYFHILFAPTPKPLDPLFRLPRYWTWFARILTDSKLLESPVAPELISTALEVGGFQARDIWGQQWVKLLGILYEGVTTGLHGTGRLIGGSAAPGPAARGRAELEIERIMGVIP</sequence>
<evidence type="ECO:0000313" key="12">
    <source>
        <dbReference type="EMBL" id="CAL1712569.1"/>
    </source>
</evidence>
<feature type="compositionally biased region" description="Low complexity" evidence="11">
    <location>
        <begin position="32"/>
        <end position="41"/>
    </location>
</feature>
<evidence type="ECO:0000256" key="9">
    <source>
        <dbReference type="ARBA" id="ARBA00026227"/>
    </source>
</evidence>
<feature type="region of interest" description="Disordered" evidence="11">
    <location>
        <begin position="256"/>
        <end position="309"/>
    </location>
</feature>
<evidence type="ECO:0000313" key="13">
    <source>
        <dbReference type="Proteomes" id="UP001497453"/>
    </source>
</evidence>
<evidence type="ECO:0000256" key="3">
    <source>
        <dbReference type="ARBA" id="ARBA00022448"/>
    </source>
</evidence>
<keyword evidence="3" id="KW-0813">Transport</keyword>
<evidence type="ECO:0000256" key="6">
    <source>
        <dbReference type="ARBA" id="ARBA00023010"/>
    </source>
</evidence>
<evidence type="ECO:0000256" key="4">
    <source>
        <dbReference type="ARBA" id="ARBA00022816"/>
    </source>
</evidence>
<dbReference type="PANTHER" id="PTHR12960">
    <property type="entry name" value="GLE-1-RELATED"/>
    <property type="match status" value="1"/>
</dbReference>
<evidence type="ECO:0000256" key="10">
    <source>
        <dbReference type="ARBA" id="ARBA00029983"/>
    </source>
</evidence>
<comment type="similarity">
    <text evidence="2">Belongs to the GLE1 family.</text>
</comment>
<reference evidence="13" key="1">
    <citation type="submission" date="2024-04" db="EMBL/GenBank/DDBJ databases">
        <authorList>
            <person name="Shaw F."/>
            <person name="Minotto A."/>
        </authorList>
    </citation>
    <scope>NUCLEOTIDE SEQUENCE [LARGE SCALE GENOMIC DNA]</scope>
</reference>
<keyword evidence="13" id="KW-1185">Reference proteome</keyword>
<name>A0ABP1E135_9APHY</name>
<organism evidence="12 13">
    <name type="scientific">Somion occarium</name>
    <dbReference type="NCBI Taxonomy" id="3059160"/>
    <lineage>
        <taxon>Eukaryota</taxon>
        <taxon>Fungi</taxon>
        <taxon>Dikarya</taxon>
        <taxon>Basidiomycota</taxon>
        <taxon>Agaricomycotina</taxon>
        <taxon>Agaricomycetes</taxon>
        <taxon>Polyporales</taxon>
        <taxon>Cerrenaceae</taxon>
        <taxon>Somion</taxon>
    </lineage>
</organism>
<feature type="compositionally biased region" description="Low complexity" evidence="11">
    <location>
        <begin position="76"/>
        <end position="95"/>
    </location>
</feature>
<keyword evidence="8" id="KW-0539">Nucleus</keyword>
<comment type="subcellular location">
    <subcellularLocation>
        <location evidence="1">Nucleus</location>
        <location evidence="1">Nuclear pore complex</location>
    </subcellularLocation>
</comment>
<evidence type="ECO:0000256" key="8">
    <source>
        <dbReference type="ARBA" id="ARBA00023242"/>
    </source>
</evidence>
<evidence type="ECO:0000256" key="1">
    <source>
        <dbReference type="ARBA" id="ARBA00004567"/>
    </source>
</evidence>
<keyword evidence="7" id="KW-0906">Nuclear pore complex</keyword>
<dbReference type="InterPro" id="IPR038506">
    <property type="entry name" value="GLE1-like_sf"/>
</dbReference>
<evidence type="ECO:0000256" key="5">
    <source>
        <dbReference type="ARBA" id="ARBA00022927"/>
    </source>
</evidence>
<dbReference type="InterPro" id="IPR012476">
    <property type="entry name" value="GLE1"/>
</dbReference>